<proteinExistence type="predicted"/>
<name>A0ABQ9Y440_9EUKA</name>
<reference evidence="1 2" key="1">
    <citation type="journal article" date="2022" name="bioRxiv">
        <title>Genomics of Preaxostyla Flagellates Illuminates Evolutionary Transitions and the Path Towards Mitochondrial Loss.</title>
        <authorList>
            <person name="Novak L.V.F."/>
            <person name="Treitli S.C."/>
            <person name="Pyrih J."/>
            <person name="Halakuc P."/>
            <person name="Pipaliya S.V."/>
            <person name="Vacek V."/>
            <person name="Brzon O."/>
            <person name="Soukal P."/>
            <person name="Eme L."/>
            <person name="Dacks J.B."/>
            <person name="Karnkowska A."/>
            <person name="Elias M."/>
            <person name="Hampl V."/>
        </authorList>
    </citation>
    <scope>NUCLEOTIDE SEQUENCE [LARGE SCALE GENOMIC DNA]</scope>
    <source>
        <strain evidence="1">NAU3</strain>
        <tissue evidence="1">Gut</tissue>
    </source>
</reference>
<sequence length="236" mass="27268">MASIVSESNLSVFTNSFPAKHHEMKQTSHQEHHINGYTSCVKNIHHTELSRLYPTDTCFDSGRAEDGFGRRFRYSLVSLVYSQPKFSTSRHSCEVCDRLLQRAHFGGMEPVELISQEEFSYYLRKIVEVLLKTYRMTLTELVQAFWLFKEAIGHHWDCAGFTLIRNNLLTLIVVCCMVGHKLSNDHPVRNQHWSESFGVPLILVNEFESALLDQLHWKMSIGKEDYVALRDQLCVG</sequence>
<protein>
    <recommendedName>
        <fullName evidence="3">Cyclin N-terminal domain-containing protein</fullName>
    </recommendedName>
</protein>
<dbReference type="Proteomes" id="UP001281761">
    <property type="component" value="Unassembled WGS sequence"/>
</dbReference>
<dbReference type="EMBL" id="JARBJD010000037">
    <property type="protein sequence ID" value="KAK2958511.1"/>
    <property type="molecule type" value="Genomic_DNA"/>
</dbReference>
<keyword evidence="2" id="KW-1185">Reference proteome</keyword>
<evidence type="ECO:0000313" key="1">
    <source>
        <dbReference type="EMBL" id="KAK2958511.1"/>
    </source>
</evidence>
<dbReference type="Gene3D" id="1.10.472.10">
    <property type="entry name" value="Cyclin-like"/>
    <property type="match status" value="1"/>
</dbReference>
<accession>A0ABQ9Y440</accession>
<organism evidence="1 2">
    <name type="scientific">Blattamonas nauphoetae</name>
    <dbReference type="NCBI Taxonomy" id="2049346"/>
    <lineage>
        <taxon>Eukaryota</taxon>
        <taxon>Metamonada</taxon>
        <taxon>Preaxostyla</taxon>
        <taxon>Oxymonadida</taxon>
        <taxon>Blattamonas</taxon>
    </lineage>
</organism>
<evidence type="ECO:0000313" key="2">
    <source>
        <dbReference type="Proteomes" id="UP001281761"/>
    </source>
</evidence>
<evidence type="ECO:0008006" key="3">
    <source>
        <dbReference type="Google" id="ProtNLM"/>
    </source>
</evidence>
<comment type="caution">
    <text evidence="1">The sequence shown here is derived from an EMBL/GenBank/DDBJ whole genome shotgun (WGS) entry which is preliminary data.</text>
</comment>
<gene>
    <name evidence="1" type="ORF">BLNAU_6545</name>
</gene>